<evidence type="ECO:0000313" key="4">
    <source>
        <dbReference type="Proteomes" id="UP000094285"/>
    </source>
</evidence>
<dbReference type="Gene3D" id="2.30.29.30">
    <property type="entry name" value="Pleckstrin-homology domain (PH domain)/Phosphotyrosine-binding domain (PTB)"/>
    <property type="match status" value="1"/>
</dbReference>
<evidence type="ECO:0000256" key="1">
    <source>
        <dbReference type="SAM" id="MobiDB-lite"/>
    </source>
</evidence>
<dbReference type="Proteomes" id="UP000094285">
    <property type="component" value="Unassembled WGS sequence"/>
</dbReference>
<dbReference type="Pfam" id="PF25381">
    <property type="entry name" value="PH_26"/>
    <property type="match status" value="1"/>
</dbReference>
<feature type="compositionally biased region" description="Low complexity" evidence="1">
    <location>
        <begin position="790"/>
        <end position="852"/>
    </location>
</feature>
<dbReference type="InterPro" id="IPR011993">
    <property type="entry name" value="PH-like_dom_sf"/>
</dbReference>
<dbReference type="AlphaFoldDB" id="A0A1E4SEN6"/>
<feature type="non-terminal residue" evidence="3">
    <location>
        <position position="974"/>
    </location>
</feature>
<feature type="domain" description="PH" evidence="2">
    <location>
        <begin position="24"/>
        <end position="144"/>
    </location>
</feature>
<dbReference type="PROSITE" id="PS50003">
    <property type="entry name" value="PH_DOMAIN"/>
    <property type="match status" value="1"/>
</dbReference>
<feature type="compositionally biased region" description="Polar residues" evidence="1">
    <location>
        <begin position="893"/>
        <end position="909"/>
    </location>
</feature>
<sequence length="974" mass="108484">PENLDGLSPELIPIVTLLLSQSHRRYHEGIFMLYYDLNGDGKPGDREWHEVYGILTGNQLAYWDAANLAQYRHNPEALLETSSKPKYINFTDSVYNAMRSLPAAKQNLDNVVIVSTTLKNRYILQFKSYTDLTTWYSALRLANYEYSSLQEAYTGALLSARGSRLSDIRTILAEKRFDHEDWVSIRYGSGMAWKRCYAVVEPCTNKKKNFLPGRVLFYENEAKKKKQLMAVVANASSVSAIYPQSHSLIDHSTMLKLDAFINFKSPSLSTKVSKKSVDDFQNTSIFLMPEQHSSVPGFDTLIRFLVPLLDSFGLYGRPTRLKADRVDPDSLLFGLPTLPFVHYLEVSDITQITSSSPDYLSWDVKTWTTNIKRVMKSKLDRGYEGCGSQRGVVGAISSLSSPTTNSPNGLHSPRNNDMSTPRSASASQPQLHQRPPPPTASQYSGSHQKSSKNINDLSIQVPKEQTVPSINVSDNSNIPAAASGALSPLEIKNHHKSVQLADIYQKYSTIQTPSDQFHTDRNQLLNGSHEEFDENDMPMNIRQMSLDNVYPKNDDDLFSDPENDSDASEKVDARQIGLLKNGSSQSNVGSAVLKVPSYGDRSSSYSSVHSPMTQYHEFNEQFSKTVEKHEHPLSLSYHRPINPSSFSGFSDSEDDDAPAPPLHGYRSKENDAKFIDGPQGSTTPKKSTQSKHLSIHSESGNVISANSSPYSEEEPKNDSMISPYPQLPPMQTGHKPKYITSPNSSQNQLPRFGSPERKKLGQQGKPAQMPSLPPQSRSGAPQQPNFSGSQAKQGQFSGYQQQPQATPQQGYPHSGNYSQSQQQGGYPPQPKNQAGYSQSQTRQQQPQQYSRGPAPPQPQAQYQPQPQLQQQQYPPQQQYRSQQQPQAPLLKHQGSSQAPPSQQYRQQPNSVGVPPSVTGVPPTGYSNQRPAPQQHRSGGIPRSNGHYPHPNTQSAAALRGYDNSKQGQYQYQYN</sequence>
<feature type="compositionally biased region" description="Polar residues" evidence="1">
    <location>
        <begin position="925"/>
        <end position="936"/>
    </location>
</feature>
<feature type="compositionally biased region" description="Low complexity" evidence="1">
    <location>
        <begin position="397"/>
        <end position="408"/>
    </location>
</feature>
<reference evidence="4" key="1">
    <citation type="submission" date="2016-05" db="EMBL/GenBank/DDBJ databases">
        <title>Comparative genomics of biotechnologically important yeasts.</title>
        <authorList>
            <consortium name="DOE Joint Genome Institute"/>
            <person name="Riley R."/>
            <person name="Haridas S."/>
            <person name="Wolfe K.H."/>
            <person name="Lopes M.R."/>
            <person name="Hittinger C.T."/>
            <person name="Goker M."/>
            <person name="Salamov A."/>
            <person name="Wisecaver J."/>
            <person name="Long T.M."/>
            <person name="Aerts A.L."/>
            <person name="Barry K."/>
            <person name="Choi C."/>
            <person name="Clum A."/>
            <person name="Coughlan A.Y."/>
            <person name="Deshpande S."/>
            <person name="Douglass A.P."/>
            <person name="Hanson S.J."/>
            <person name="Klenk H.-P."/>
            <person name="Labutti K."/>
            <person name="Lapidus A."/>
            <person name="Lindquist E."/>
            <person name="Lipzen A."/>
            <person name="Meier-Kolthoff J.P."/>
            <person name="Ohm R.A."/>
            <person name="Otillar R.P."/>
            <person name="Pangilinan J."/>
            <person name="Peng Y."/>
            <person name="Rokas A."/>
            <person name="Rosa C.A."/>
            <person name="Scheuner C."/>
            <person name="Sibirny A.A."/>
            <person name="Slot J.C."/>
            <person name="Stielow J.B."/>
            <person name="Sun H."/>
            <person name="Kurtzman C.P."/>
            <person name="Blackwell M."/>
            <person name="Grigoriev I.V."/>
            <person name="Jeffries T.W."/>
        </authorList>
    </citation>
    <scope>NUCLEOTIDE SEQUENCE [LARGE SCALE GENOMIC DNA]</scope>
    <source>
        <strain evidence="4">NRRL Y-17324</strain>
    </source>
</reference>
<feature type="compositionally biased region" description="Low complexity" evidence="1">
    <location>
        <begin position="910"/>
        <end position="924"/>
    </location>
</feature>
<accession>A0A1E4SEN6</accession>
<evidence type="ECO:0000259" key="2">
    <source>
        <dbReference type="PROSITE" id="PS50003"/>
    </source>
</evidence>
<keyword evidence="4" id="KW-1185">Reference proteome</keyword>
<feature type="compositionally biased region" description="Low complexity" evidence="1">
    <location>
        <begin position="859"/>
        <end position="888"/>
    </location>
</feature>
<dbReference type="CDD" id="cd00821">
    <property type="entry name" value="PH"/>
    <property type="match status" value="1"/>
</dbReference>
<feature type="compositionally biased region" description="Polar residues" evidence="1">
    <location>
        <begin position="679"/>
        <end position="710"/>
    </location>
</feature>
<dbReference type="GeneID" id="30982742"/>
<feature type="compositionally biased region" description="Polar residues" evidence="1">
    <location>
        <begin position="740"/>
        <end position="749"/>
    </location>
</feature>
<proteinExistence type="predicted"/>
<feature type="compositionally biased region" description="Polar residues" evidence="1">
    <location>
        <begin position="440"/>
        <end position="451"/>
    </location>
</feature>
<dbReference type="Pfam" id="PF00169">
    <property type="entry name" value="PH"/>
    <property type="match status" value="1"/>
</dbReference>
<organism evidence="3 4">
    <name type="scientific">Suhomyces tanzawaensis NRRL Y-17324</name>
    <dbReference type="NCBI Taxonomy" id="984487"/>
    <lineage>
        <taxon>Eukaryota</taxon>
        <taxon>Fungi</taxon>
        <taxon>Dikarya</taxon>
        <taxon>Ascomycota</taxon>
        <taxon>Saccharomycotina</taxon>
        <taxon>Pichiomycetes</taxon>
        <taxon>Debaryomycetaceae</taxon>
        <taxon>Suhomyces</taxon>
    </lineage>
</organism>
<feature type="region of interest" description="Disordered" evidence="1">
    <location>
        <begin position="644"/>
        <end position="974"/>
    </location>
</feature>
<evidence type="ECO:0000313" key="3">
    <source>
        <dbReference type="EMBL" id="ODV77940.1"/>
    </source>
</evidence>
<dbReference type="EMBL" id="KV453914">
    <property type="protein sequence ID" value="ODV77940.1"/>
    <property type="molecule type" value="Genomic_DNA"/>
</dbReference>
<dbReference type="InterPro" id="IPR058155">
    <property type="entry name" value="Skg3/CAF120-like_PH"/>
</dbReference>
<dbReference type="SUPFAM" id="SSF50729">
    <property type="entry name" value="PH domain-like"/>
    <property type="match status" value="1"/>
</dbReference>
<feature type="compositionally biased region" description="Polar residues" evidence="1">
    <location>
        <begin position="774"/>
        <end position="789"/>
    </location>
</feature>
<name>A0A1E4SEN6_9ASCO</name>
<dbReference type="RefSeq" id="XP_020063062.1">
    <property type="nucleotide sequence ID" value="XM_020208605.1"/>
</dbReference>
<gene>
    <name evidence="3" type="ORF">CANTADRAFT_34775</name>
</gene>
<feature type="compositionally biased region" description="Polar residues" evidence="1">
    <location>
        <begin position="413"/>
        <end position="431"/>
    </location>
</feature>
<feature type="compositionally biased region" description="Polar residues" evidence="1">
    <location>
        <begin position="963"/>
        <end position="974"/>
    </location>
</feature>
<dbReference type="OrthoDB" id="5563754at2759"/>
<dbReference type="SMART" id="SM00233">
    <property type="entry name" value="PH"/>
    <property type="match status" value="1"/>
</dbReference>
<feature type="non-terminal residue" evidence="3">
    <location>
        <position position="1"/>
    </location>
</feature>
<protein>
    <recommendedName>
        <fullName evidence="2">PH domain-containing protein</fullName>
    </recommendedName>
</protein>
<dbReference type="InterPro" id="IPR001849">
    <property type="entry name" value="PH_domain"/>
</dbReference>
<dbReference type="STRING" id="984487.A0A1E4SEN6"/>
<feature type="region of interest" description="Disordered" evidence="1">
    <location>
        <begin position="396"/>
        <end position="451"/>
    </location>
</feature>